<dbReference type="InterPro" id="IPR037293">
    <property type="entry name" value="Gal_Oxidase_central_sf"/>
</dbReference>
<feature type="region of interest" description="Disordered" evidence="2">
    <location>
        <begin position="603"/>
        <end position="644"/>
    </location>
</feature>
<proteinExistence type="predicted"/>
<dbReference type="AlphaFoldDB" id="A0A8H7XPL6"/>
<dbReference type="PANTHER" id="PTHR32208:SF21">
    <property type="entry name" value="LOW QUALITY PROTEIN: ALDEHYDE OXIDASE GLOX-LIKE"/>
    <property type="match status" value="1"/>
</dbReference>
<keyword evidence="3" id="KW-0812">Transmembrane</keyword>
<dbReference type="SUPFAM" id="SSF50965">
    <property type="entry name" value="Galactose oxidase, central domain"/>
    <property type="match status" value="1"/>
</dbReference>
<dbReference type="Gene3D" id="2.60.40.10">
    <property type="entry name" value="Immunoglobulins"/>
    <property type="match status" value="1"/>
</dbReference>
<feature type="compositionally biased region" description="Polar residues" evidence="2">
    <location>
        <begin position="630"/>
        <end position="640"/>
    </location>
</feature>
<dbReference type="InterPro" id="IPR009880">
    <property type="entry name" value="Glyoxal_oxidase_N"/>
</dbReference>
<dbReference type="CDD" id="cd02851">
    <property type="entry name" value="E_set_GO_C"/>
    <property type="match status" value="1"/>
</dbReference>
<feature type="domain" description="Glyoxal oxidase N-terminal" evidence="5">
    <location>
        <begin position="202"/>
        <end position="484"/>
    </location>
</feature>
<feature type="region of interest" description="Disordered" evidence="2">
    <location>
        <begin position="753"/>
        <end position="780"/>
    </location>
</feature>
<feature type="chain" id="PRO_5034428241" description="Copper radical oxidase" evidence="4">
    <location>
        <begin position="21"/>
        <end position="780"/>
    </location>
</feature>
<evidence type="ECO:0000259" key="5">
    <source>
        <dbReference type="Pfam" id="PF07250"/>
    </source>
</evidence>
<dbReference type="Pfam" id="PF07250">
    <property type="entry name" value="Glyoxal_oxid_N"/>
    <property type="match status" value="1"/>
</dbReference>
<evidence type="ECO:0000259" key="6">
    <source>
        <dbReference type="Pfam" id="PF09118"/>
    </source>
</evidence>
<dbReference type="EMBL" id="JAFIQS010000009">
    <property type="protein sequence ID" value="KAG5165460.1"/>
    <property type="molecule type" value="Genomic_DNA"/>
</dbReference>
<evidence type="ECO:0000256" key="4">
    <source>
        <dbReference type="SAM" id="SignalP"/>
    </source>
</evidence>
<evidence type="ECO:0000256" key="3">
    <source>
        <dbReference type="SAM" id="Phobius"/>
    </source>
</evidence>
<dbReference type="InterPro" id="IPR011043">
    <property type="entry name" value="Gal_Oxase/kelch_b-propeller"/>
</dbReference>
<keyword evidence="3" id="KW-0472">Membrane</keyword>
<sequence>MLSPRLSVAALLLGSSTVLAGTAGSFAQAGNTLVSALLMFLGNEETVYIIDKAEGNAAAVAGHPAWGAKWDIASQQAEVMDIRSNTFCSSGMHLPNGSFINLGGNDGITINGAPGSIKNTDGSGTGFWDSIYQDFDGRKSIRILNPCGSADDITSPQCRWYDDSSVLAMKSGRWYAAVEPLGDGTIVILGGFTAGGYVNREFPVKDPITQSGQAQNTYEYYPPKDVAPPLVQFLVDAGGLNAYAHMFLMPSGNIFVQANRSSMLWDHTSNTQTPLPDMPNGVVRVYPASGGAAMLPLTPANNYTPTIIFCGGSTMPDDDYGNYGGPHAETWNIPASNDCQRITPEPQDGSAPVYVADDPMLETRTMGQFIILPDGTLLMINGGLNGTAGYTTNLNEFITELPFGTSLASGPVFTPAIFNPNAPPGSRWSNQGLSPSTIPRLYHSSAILLPDASVLVAGSNPNPDVNLSTVFNTEYRAEIFYPPYFSASIRPAPTGIPKTLSYGGAPFDITIPSTSYTGSSNDAADNTTVVVVRGGFTTHGMNMGQRFLQLNNTYTVNKDGSITLHVSQMPPIPNIFQPGPAFVYVNIHGIPSNGSYVIIGSGNIEQQPTSPPGTLPSSVRLDSATGGIHNGTSQDNGSSDSDPKKSSNLGVIIGAIAAGVAVVAVVGALIAVFLARRRRAAARLAPSKEYPLSTAGAGWTSHNTDSSVFVPLAQAKYDDTWDPRTSSINAPYMDERRAASSIGSRSQVFGEYDPYSGEPAQTHAAPISHSGYRESPSSFR</sequence>
<dbReference type="InterPro" id="IPR014756">
    <property type="entry name" value="Ig_E-set"/>
</dbReference>
<organism evidence="7">
    <name type="scientific">Psilocybe cubensis</name>
    <name type="common">Psychedelic mushroom</name>
    <name type="synonym">Stropharia cubensis</name>
    <dbReference type="NCBI Taxonomy" id="181762"/>
    <lineage>
        <taxon>Eukaryota</taxon>
        <taxon>Fungi</taxon>
        <taxon>Dikarya</taxon>
        <taxon>Basidiomycota</taxon>
        <taxon>Agaricomycotina</taxon>
        <taxon>Agaricomycetes</taxon>
        <taxon>Agaricomycetidae</taxon>
        <taxon>Agaricales</taxon>
        <taxon>Agaricineae</taxon>
        <taxon>Strophariaceae</taxon>
        <taxon>Psilocybe</taxon>
    </lineage>
</organism>
<evidence type="ECO:0000256" key="2">
    <source>
        <dbReference type="SAM" id="MobiDB-lite"/>
    </source>
</evidence>
<comment type="caution">
    <text evidence="7">The sequence shown here is derived from an EMBL/GenBank/DDBJ whole genome shotgun (WGS) entry which is preliminary data.</text>
</comment>
<name>A0A8H7XPL6_PSICU</name>
<keyword evidence="3" id="KW-1133">Transmembrane helix</keyword>
<gene>
    <name evidence="7" type="ORF">JR316_009039</name>
</gene>
<evidence type="ECO:0000256" key="1">
    <source>
        <dbReference type="ARBA" id="ARBA00022729"/>
    </source>
</evidence>
<dbReference type="OrthoDB" id="2019572at2759"/>
<dbReference type="InterPro" id="IPR015202">
    <property type="entry name" value="GO-like_E_set"/>
</dbReference>
<feature type="signal peptide" evidence="4">
    <location>
        <begin position="1"/>
        <end position="20"/>
    </location>
</feature>
<protein>
    <recommendedName>
        <fullName evidence="8">Copper radical oxidase</fullName>
    </recommendedName>
</protein>
<dbReference type="SUPFAM" id="SSF81296">
    <property type="entry name" value="E set domains"/>
    <property type="match status" value="1"/>
</dbReference>
<keyword evidence="1 4" id="KW-0732">Signal</keyword>
<dbReference type="InterPro" id="IPR013783">
    <property type="entry name" value="Ig-like_fold"/>
</dbReference>
<feature type="domain" description="Galactose oxidase-like Early set" evidence="6">
    <location>
        <begin position="490"/>
        <end position="598"/>
    </location>
</feature>
<dbReference type="Gene3D" id="2.130.10.80">
    <property type="entry name" value="Galactose oxidase/kelch, beta-propeller"/>
    <property type="match status" value="1"/>
</dbReference>
<dbReference type="Pfam" id="PF09118">
    <property type="entry name" value="GO-like_E_set"/>
    <property type="match status" value="1"/>
</dbReference>
<feature type="transmembrane region" description="Helical" evidence="3">
    <location>
        <begin position="649"/>
        <end position="674"/>
    </location>
</feature>
<evidence type="ECO:0008006" key="8">
    <source>
        <dbReference type="Google" id="ProtNLM"/>
    </source>
</evidence>
<dbReference type="PANTHER" id="PTHR32208">
    <property type="entry name" value="SECRETED PROTEIN-RELATED"/>
    <property type="match status" value="1"/>
</dbReference>
<accession>A0A8H7XPL6</accession>
<evidence type="ECO:0000313" key="7">
    <source>
        <dbReference type="EMBL" id="KAG5165460.1"/>
    </source>
</evidence>
<reference evidence="7" key="1">
    <citation type="submission" date="2021-02" db="EMBL/GenBank/DDBJ databases">
        <title>Psilocybe cubensis genome.</title>
        <authorList>
            <person name="Mckernan K.J."/>
            <person name="Crawford S."/>
            <person name="Trippe A."/>
            <person name="Kane L.T."/>
            <person name="Mclaughlin S."/>
        </authorList>
    </citation>
    <scope>NUCLEOTIDE SEQUENCE [LARGE SCALE GENOMIC DNA]</scope>
    <source>
        <strain evidence="7">MGC-MH-2018</strain>
    </source>
</reference>